<dbReference type="Proteomes" id="UP000230423">
    <property type="component" value="Unassembled WGS sequence"/>
</dbReference>
<proteinExistence type="predicted"/>
<dbReference type="InterPro" id="IPR001791">
    <property type="entry name" value="Laminin_G"/>
</dbReference>
<protein>
    <recommendedName>
        <fullName evidence="2">Laminin G domain-containing protein</fullName>
    </recommendedName>
</protein>
<accession>A0A2G9T705</accession>
<evidence type="ECO:0000259" key="2">
    <source>
        <dbReference type="PROSITE" id="PS50025"/>
    </source>
</evidence>
<evidence type="ECO:0000313" key="4">
    <source>
        <dbReference type="Proteomes" id="UP000230423"/>
    </source>
</evidence>
<gene>
    <name evidence="3" type="ORF">TELCIR_24999</name>
</gene>
<evidence type="ECO:0000256" key="1">
    <source>
        <dbReference type="PROSITE-ProRule" id="PRU00122"/>
    </source>
</evidence>
<organism evidence="3 4">
    <name type="scientific">Teladorsagia circumcincta</name>
    <name type="common">Brown stomach worm</name>
    <name type="synonym">Ostertagia circumcincta</name>
    <dbReference type="NCBI Taxonomy" id="45464"/>
    <lineage>
        <taxon>Eukaryota</taxon>
        <taxon>Metazoa</taxon>
        <taxon>Ecdysozoa</taxon>
        <taxon>Nematoda</taxon>
        <taxon>Chromadorea</taxon>
        <taxon>Rhabditida</taxon>
        <taxon>Rhabditina</taxon>
        <taxon>Rhabditomorpha</taxon>
        <taxon>Strongyloidea</taxon>
        <taxon>Trichostrongylidae</taxon>
        <taxon>Teladorsagia</taxon>
    </lineage>
</organism>
<dbReference type="SMART" id="SM00282">
    <property type="entry name" value="LamG"/>
    <property type="match status" value="1"/>
</dbReference>
<dbReference type="SUPFAM" id="SSF49899">
    <property type="entry name" value="Concanavalin A-like lectins/glucanases"/>
    <property type="match status" value="1"/>
</dbReference>
<dbReference type="OrthoDB" id="5844639at2759"/>
<dbReference type="Gene3D" id="2.60.120.200">
    <property type="match status" value="1"/>
</dbReference>
<reference evidence="3 4" key="1">
    <citation type="submission" date="2015-09" db="EMBL/GenBank/DDBJ databases">
        <title>Draft genome of the parasitic nematode Teladorsagia circumcincta isolate WARC Sus (inbred).</title>
        <authorList>
            <person name="Mitreva M."/>
        </authorList>
    </citation>
    <scope>NUCLEOTIDE SEQUENCE [LARGE SCALE GENOMIC DNA]</scope>
    <source>
        <strain evidence="3 4">S</strain>
    </source>
</reference>
<dbReference type="InterPro" id="IPR013320">
    <property type="entry name" value="ConA-like_dom_sf"/>
</dbReference>
<comment type="caution">
    <text evidence="1">Lacks conserved residue(s) required for the propagation of feature annotation.</text>
</comment>
<keyword evidence="4" id="KW-1185">Reference proteome</keyword>
<feature type="domain" description="Laminin G" evidence="2">
    <location>
        <begin position="1"/>
        <end position="147"/>
    </location>
</feature>
<dbReference type="PROSITE" id="PS50025">
    <property type="entry name" value="LAM_G_DOMAIN"/>
    <property type="match status" value="1"/>
</dbReference>
<dbReference type="Pfam" id="PF02210">
    <property type="entry name" value="Laminin_G_2"/>
    <property type="match status" value="1"/>
</dbReference>
<dbReference type="AlphaFoldDB" id="A0A2G9T705"/>
<evidence type="ECO:0000313" key="3">
    <source>
        <dbReference type="EMBL" id="PIO53658.1"/>
    </source>
</evidence>
<name>A0A2G9T705_TELCI</name>
<dbReference type="EMBL" id="KZ408729">
    <property type="protein sequence ID" value="PIO53658.1"/>
    <property type="molecule type" value="Genomic_DNA"/>
</dbReference>
<dbReference type="CDD" id="cd00110">
    <property type="entry name" value="LamG"/>
    <property type="match status" value="1"/>
</dbReference>
<feature type="non-terminal residue" evidence="3">
    <location>
        <position position="147"/>
    </location>
</feature>
<sequence>MTNGFITLAPTQQLHSNIGNTTTTSPAVMEFCNNSRSIEIDFRTRQAHGTIVALSYEAEFAVIEVYASVVRYRVFDSYRTPVEITLSGQSVDDGNWHRVVLELSEDKKVITFKVDGIGKQALSRVVLPSIISADLKRIQLGINGLRG</sequence>